<keyword evidence="2" id="KW-0378">Hydrolase</keyword>
<dbReference type="GO" id="GO:0016787">
    <property type="term" value="F:hydrolase activity"/>
    <property type="evidence" value="ECO:0007669"/>
    <property type="project" value="UniProtKB-KW"/>
</dbReference>
<comment type="caution">
    <text evidence="2">The sequence shown here is derived from an EMBL/GenBank/DDBJ whole genome shotgun (WGS) entry which is preliminary data.</text>
</comment>
<dbReference type="EMBL" id="SNVW01000012">
    <property type="protein sequence ID" value="TDN42429.1"/>
    <property type="molecule type" value="Genomic_DNA"/>
</dbReference>
<proteinExistence type="predicted"/>
<dbReference type="Proteomes" id="UP000295764">
    <property type="component" value="Unassembled WGS sequence"/>
</dbReference>
<dbReference type="InterPro" id="IPR001607">
    <property type="entry name" value="Znf_UBP"/>
</dbReference>
<accession>A0A4R6DEN9</accession>
<dbReference type="InterPro" id="IPR013083">
    <property type="entry name" value="Znf_RING/FYVE/PHD"/>
</dbReference>
<dbReference type="RefSeq" id="WP_133520811.1">
    <property type="nucleotide sequence ID" value="NZ_SNVW01000012.1"/>
</dbReference>
<evidence type="ECO:0000313" key="3">
    <source>
        <dbReference type="Proteomes" id="UP000295764"/>
    </source>
</evidence>
<dbReference type="Pfam" id="PF02148">
    <property type="entry name" value="zf-UBP"/>
    <property type="match status" value="1"/>
</dbReference>
<sequence>MTEQDEMIHPEVAPSGDGCVECDATGSWWVHLRRCAACGHVGCCDDSLNTHATRHWQETGHAVIQSFEPGETWAWDYRDDSQFEGLELAAPTSHPVEQAVPGPADRLPGDWLELLGGSR</sequence>
<dbReference type="AlphaFoldDB" id="A0A4R6DEN9"/>
<dbReference type="SUPFAM" id="SSF57850">
    <property type="entry name" value="RING/U-box"/>
    <property type="match status" value="1"/>
</dbReference>
<organism evidence="2 3">
    <name type="scientific">Curtobacterium flaccumfaciens</name>
    <dbReference type="NCBI Taxonomy" id="2035"/>
    <lineage>
        <taxon>Bacteria</taxon>
        <taxon>Bacillati</taxon>
        <taxon>Actinomycetota</taxon>
        <taxon>Actinomycetes</taxon>
        <taxon>Micrococcales</taxon>
        <taxon>Microbacteriaceae</taxon>
        <taxon>Curtobacterium</taxon>
    </lineage>
</organism>
<protein>
    <submittedName>
        <fullName evidence="2">Ubiquitin-hydrolase Zn-finger-containing protein</fullName>
    </submittedName>
</protein>
<dbReference type="OrthoDB" id="57886at2"/>
<gene>
    <name evidence="2" type="ORF">EDF64_11272</name>
</gene>
<dbReference type="Gene3D" id="3.30.40.10">
    <property type="entry name" value="Zinc/RING finger domain, C3HC4 (zinc finger)"/>
    <property type="match status" value="1"/>
</dbReference>
<evidence type="ECO:0000259" key="1">
    <source>
        <dbReference type="PROSITE" id="PS50271"/>
    </source>
</evidence>
<evidence type="ECO:0000313" key="2">
    <source>
        <dbReference type="EMBL" id="TDN42429.1"/>
    </source>
</evidence>
<reference evidence="2 3" key="1">
    <citation type="submission" date="2019-03" db="EMBL/GenBank/DDBJ databases">
        <title>Genomic analyses of the natural microbiome of Caenorhabditis elegans.</title>
        <authorList>
            <person name="Samuel B."/>
        </authorList>
    </citation>
    <scope>NUCLEOTIDE SEQUENCE [LARGE SCALE GENOMIC DNA]</scope>
    <source>
        <strain evidence="2 3">JUb65</strain>
    </source>
</reference>
<feature type="domain" description="UBP-type" evidence="1">
    <location>
        <begin position="1"/>
        <end position="100"/>
    </location>
</feature>
<dbReference type="PROSITE" id="PS50271">
    <property type="entry name" value="ZF_UBP"/>
    <property type="match status" value="1"/>
</dbReference>
<dbReference type="GO" id="GO:0008270">
    <property type="term" value="F:zinc ion binding"/>
    <property type="evidence" value="ECO:0007669"/>
    <property type="project" value="InterPro"/>
</dbReference>
<name>A0A4R6DEN9_9MICO</name>